<comment type="caution">
    <text evidence="1">The sequence shown here is derived from an EMBL/GenBank/DDBJ whole genome shotgun (WGS) entry which is preliminary data.</text>
</comment>
<sequence>MATMKPPLAARAFGHLARGFNLSELARSDSIEQPGSGSVWGSSLAPVEIETTSRGCYAALSSSESNMTSTNKMTDDELGHLMGKGSLYITGHNPIVWLASYEELAFILFLIPNILSFRDISANTHGSYYNEVLQMYMKELPAMNYLAQILGKKSLFLELCVMNGAKEMDDEINFRHRNISFSSFGSDLSRIAYTVCPSQLVGELVVGGRELRRHFAWRLS</sequence>
<reference evidence="1 2" key="1">
    <citation type="submission" date="2024-01" db="EMBL/GenBank/DDBJ databases">
        <title>Genome assemblies of Stephania.</title>
        <authorList>
            <person name="Yang L."/>
        </authorList>
    </citation>
    <scope>NUCLEOTIDE SEQUENCE [LARGE SCALE GENOMIC DNA]</scope>
    <source>
        <strain evidence="1">YNDBR</strain>
        <tissue evidence="1">Leaf</tissue>
    </source>
</reference>
<organism evidence="1 2">
    <name type="scientific">Stephania yunnanensis</name>
    <dbReference type="NCBI Taxonomy" id="152371"/>
    <lineage>
        <taxon>Eukaryota</taxon>
        <taxon>Viridiplantae</taxon>
        <taxon>Streptophyta</taxon>
        <taxon>Embryophyta</taxon>
        <taxon>Tracheophyta</taxon>
        <taxon>Spermatophyta</taxon>
        <taxon>Magnoliopsida</taxon>
        <taxon>Ranunculales</taxon>
        <taxon>Menispermaceae</taxon>
        <taxon>Menispermoideae</taxon>
        <taxon>Cissampelideae</taxon>
        <taxon>Stephania</taxon>
    </lineage>
</organism>
<accession>A0AAP0IVC0</accession>
<dbReference type="Proteomes" id="UP001420932">
    <property type="component" value="Unassembled WGS sequence"/>
</dbReference>
<proteinExistence type="predicted"/>
<protein>
    <submittedName>
        <fullName evidence="1">Uncharacterized protein</fullName>
    </submittedName>
</protein>
<gene>
    <name evidence="1" type="ORF">Syun_019044</name>
</gene>
<name>A0AAP0IVC0_9MAGN</name>
<dbReference type="AlphaFoldDB" id="A0AAP0IVC0"/>
<evidence type="ECO:0000313" key="1">
    <source>
        <dbReference type="EMBL" id="KAK9121427.1"/>
    </source>
</evidence>
<dbReference type="EMBL" id="JBBNAF010000008">
    <property type="protein sequence ID" value="KAK9121427.1"/>
    <property type="molecule type" value="Genomic_DNA"/>
</dbReference>
<keyword evidence="2" id="KW-1185">Reference proteome</keyword>
<evidence type="ECO:0000313" key="2">
    <source>
        <dbReference type="Proteomes" id="UP001420932"/>
    </source>
</evidence>